<evidence type="ECO:0000256" key="1">
    <source>
        <dbReference type="ARBA" id="ARBA00004141"/>
    </source>
</evidence>
<feature type="transmembrane region" description="Helical" evidence="6">
    <location>
        <begin position="194"/>
        <end position="221"/>
    </location>
</feature>
<reference evidence="7 8" key="1">
    <citation type="submission" date="2019-03" db="EMBL/GenBank/DDBJ databases">
        <title>Genomic Encyclopedia of Type Strains, Phase IV (KMG-IV): sequencing the most valuable type-strain genomes for metagenomic binning, comparative biology and taxonomic classification.</title>
        <authorList>
            <person name="Goeker M."/>
        </authorList>
    </citation>
    <scope>NUCLEOTIDE SEQUENCE [LARGE SCALE GENOMIC DNA]</scope>
    <source>
        <strain evidence="7 8">DSM 7445</strain>
    </source>
</reference>
<dbReference type="OrthoDB" id="8113193at2"/>
<evidence type="ECO:0000256" key="5">
    <source>
        <dbReference type="ARBA" id="ARBA00023136"/>
    </source>
</evidence>
<dbReference type="RefSeq" id="WP_132256397.1">
    <property type="nucleotide sequence ID" value="NZ_SLZQ01000001.1"/>
</dbReference>
<comment type="subcellular location">
    <subcellularLocation>
        <location evidence="1">Membrane</location>
        <topology evidence="1">Multi-pass membrane protein</topology>
    </subcellularLocation>
</comment>
<protein>
    <submittedName>
        <fullName evidence="7">Putative PurR-regulated permease PerM</fullName>
    </submittedName>
</protein>
<evidence type="ECO:0000256" key="4">
    <source>
        <dbReference type="ARBA" id="ARBA00022989"/>
    </source>
</evidence>
<keyword evidence="3 6" id="KW-0812">Transmembrane</keyword>
<dbReference type="AlphaFoldDB" id="A0A4R3I0I5"/>
<evidence type="ECO:0000313" key="7">
    <source>
        <dbReference type="EMBL" id="TCS39206.1"/>
    </source>
</evidence>
<dbReference type="Pfam" id="PF01594">
    <property type="entry name" value="AI-2E_transport"/>
    <property type="match status" value="1"/>
</dbReference>
<name>A0A4R3I0I5_PAULE</name>
<evidence type="ECO:0000256" key="2">
    <source>
        <dbReference type="ARBA" id="ARBA00009773"/>
    </source>
</evidence>
<feature type="transmembrane region" description="Helical" evidence="6">
    <location>
        <begin position="62"/>
        <end position="87"/>
    </location>
</feature>
<dbReference type="InterPro" id="IPR002549">
    <property type="entry name" value="AI-2E-like"/>
</dbReference>
<keyword evidence="8" id="KW-1185">Reference proteome</keyword>
<organism evidence="7 8">
    <name type="scientific">Paucimonas lemoignei</name>
    <name type="common">Pseudomonas lemoignei</name>
    <dbReference type="NCBI Taxonomy" id="29443"/>
    <lineage>
        <taxon>Bacteria</taxon>
        <taxon>Pseudomonadati</taxon>
        <taxon>Pseudomonadota</taxon>
        <taxon>Betaproteobacteria</taxon>
        <taxon>Burkholderiales</taxon>
        <taxon>Burkholderiaceae</taxon>
        <taxon>Paucimonas</taxon>
    </lineage>
</organism>
<keyword evidence="5 6" id="KW-0472">Membrane</keyword>
<dbReference type="EMBL" id="SLZQ01000001">
    <property type="protein sequence ID" value="TCS39206.1"/>
    <property type="molecule type" value="Genomic_DNA"/>
</dbReference>
<evidence type="ECO:0000256" key="3">
    <source>
        <dbReference type="ARBA" id="ARBA00022692"/>
    </source>
</evidence>
<gene>
    <name evidence="7" type="ORF">EDC30_101158</name>
</gene>
<comment type="caution">
    <text evidence="7">The sequence shown here is derived from an EMBL/GenBank/DDBJ whole genome shotgun (WGS) entry which is preliminary data.</text>
</comment>
<proteinExistence type="inferred from homology"/>
<comment type="similarity">
    <text evidence="2">Belongs to the autoinducer-2 exporter (AI-2E) (TC 2.A.86) family.</text>
</comment>
<sequence>MLQTRNSQAVTIASYLLSGLTLWFVMHLGLLAALFSGLLMYALVHLLTPLLSKKFSSGGARLLAVAGLSILTVGVLSIAIWGAVVFFNSDAGNIEHLLQKMADILEASRDQIPPWVAAHLPDNAHALREMITNWLRQHASEARLLGQEAGRTAAHVLLGMIIGAMVALHDATAAHATQPLALALRERAMALSVAFRQIVFAQVRIAAINAVLTAGYIFIILPLSGVKLPLAKSIVAVTFFVGLLPVVGNLISNTVLVIAALSHSLQVAVASLTFMILIHKLEYFLNAKIIGNQIQARPWELLIAMLVMEAAYGLPGVVAAPVFYAYIKRELAARGLI</sequence>
<feature type="transmembrane region" description="Helical" evidence="6">
    <location>
        <begin position="233"/>
        <end position="251"/>
    </location>
</feature>
<feature type="transmembrane region" description="Helical" evidence="6">
    <location>
        <begin position="257"/>
        <end position="278"/>
    </location>
</feature>
<feature type="transmembrane region" description="Helical" evidence="6">
    <location>
        <begin position="12"/>
        <end position="42"/>
    </location>
</feature>
<dbReference type="Proteomes" id="UP000295382">
    <property type="component" value="Unassembled WGS sequence"/>
</dbReference>
<accession>A0A4R3I0I5</accession>
<evidence type="ECO:0000256" key="6">
    <source>
        <dbReference type="SAM" id="Phobius"/>
    </source>
</evidence>
<feature type="transmembrane region" description="Helical" evidence="6">
    <location>
        <begin position="299"/>
        <end position="327"/>
    </location>
</feature>
<keyword evidence="4 6" id="KW-1133">Transmembrane helix</keyword>
<evidence type="ECO:0000313" key="8">
    <source>
        <dbReference type="Proteomes" id="UP000295382"/>
    </source>
</evidence>
<dbReference type="GO" id="GO:0016020">
    <property type="term" value="C:membrane"/>
    <property type="evidence" value="ECO:0007669"/>
    <property type="project" value="UniProtKB-SubCell"/>
</dbReference>